<keyword evidence="3" id="KW-1185">Reference proteome</keyword>
<proteinExistence type="predicted"/>
<protein>
    <submittedName>
        <fullName evidence="2">Entry exclusion lipoprotein TrbK</fullName>
    </submittedName>
</protein>
<organism evidence="2 3">
    <name type="scientific">Alkanindiges hydrocarboniclasticus</name>
    <dbReference type="NCBI Taxonomy" id="1907941"/>
    <lineage>
        <taxon>Bacteria</taxon>
        <taxon>Pseudomonadati</taxon>
        <taxon>Pseudomonadota</taxon>
        <taxon>Gammaproteobacteria</taxon>
        <taxon>Moraxellales</taxon>
        <taxon>Moraxellaceae</taxon>
        <taxon>Alkanindiges</taxon>
    </lineage>
</organism>
<evidence type="ECO:0000313" key="3">
    <source>
        <dbReference type="Proteomes" id="UP000192132"/>
    </source>
</evidence>
<gene>
    <name evidence="2" type="ORF">BKE30_04635</name>
</gene>
<evidence type="ECO:0000256" key="1">
    <source>
        <dbReference type="SAM" id="SignalP"/>
    </source>
</evidence>
<reference evidence="2 3" key="1">
    <citation type="submission" date="2016-10" db="EMBL/GenBank/DDBJ databases">
        <title>Draft Genome sequence of Alkanindiges sp. strain H1.</title>
        <authorList>
            <person name="Subhash Y."/>
            <person name="Lee S."/>
        </authorList>
    </citation>
    <scope>NUCLEOTIDE SEQUENCE [LARGE SCALE GENOMIC DNA]</scope>
    <source>
        <strain evidence="2 3">H1</strain>
    </source>
</reference>
<accession>A0A1S8CWP4</accession>
<evidence type="ECO:0000313" key="2">
    <source>
        <dbReference type="EMBL" id="ONG41444.1"/>
    </source>
</evidence>
<comment type="caution">
    <text evidence="2">The sequence shown here is derived from an EMBL/GenBank/DDBJ whole genome shotgun (WGS) entry which is preliminary data.</text>
</comment>
<dbReference type="PROSITE" id="PS51257">
    <property type="entry name" value="PROKAR_LIPOPROTEIN"/>
    <property type="match status" value="1"/>
</dbReference>
<keyword evidence="1" id="KW-0732">Signal</keyword>
<dbReference type="Proteomes" id="UP000192132">
    <property type="component" value="Unassembled WGS sequence"/>
</dbReference>
<dbReference type="AlphaFoldDB" id="A0A1S8CWP4"/>
<dbReference type="OrthoDB" id="6049059at2"/>
<sequence length="90" mass="9875">MTMKQIAPFLLVAALSACGQSETPKQAANVPTVEELAADLARLRELRRQCKTERPTMGDVLCNRVAEATNKRFFGDGKVPYTPSETPPKL</sequence>
<feature type="chain" id="PRO_5010573046" evidence="1">
    <location>
        <begin position="20"/>
        <end position="90"/>
    </location>
</feature>
<name>A0A1S8CWP4_9GAMM</name>
<feature type="signal peptide" evidence="1">
    <location>
        <begin position="1"/>
        <end position="19"/>
    </location>
</feature>
<dbReference type="EMBL" id="MLCN01000009">
    <property type="protein sequence ID" value="ONG41444.1"/>
    <property type="molecule type" value="Genomic_DNA"/>
</dbReference>
<keyword evidence="2" id="KW-0449">Lipoprotein</keyword>
<dbReference type="STRING" id="1907941.BKE30_04635"/>